<dbReference type="Gene3D" id="3.40.640.10">
    <property type="entry name" value="Type I PLP-dependent aspartate aminotransferase-like (Major domain)"/>
    <property type="match status" value="1"/>
</dbReference>
<comment type="similarity">
    <text evidence="6">Belongs to the DegT/DnrJ/EryC1 family.</text>
</comment>
<name>A0ABP4XL91_9MICO</name>
<keyword evidence="2 5" id="KW-0378">Hydrolase</keyword>
<dbReference type="Pfam" id="PF01041">
    <property type="entry name" value="DegT_DnrJ_EryC1"/>
    <property type="match status" value="1"/>
</dbReference>
<protein>
    <recommendedName>
        <fullName evidence="4 5">Kynureninase</fullName>
        <ecNumber evidence="4 5">3.7.1.3</ecNumber>
    </recommendedName>
</protein>
<comment type="cofactor">
    <cofactor evidence="5">
        <name>pyridoxal 5'-phosphate</name>
        <dbReference type="ChEBI" id="CHEBI:597326"/>
    </cofactor>
</comment>
<dbReference type="EC" id="3.7.1.3" evidence="4 5"/>
<evidence type="ECO:0000256" key="5">
    <source>
        <dbReference type="PIRNR" id="PIRNR038800"/>
    </source>
</evidence>
<comment type="pathway">
    <text evidence="5">Cofactor biosynthesis; NAD(+) biosynthesis; quinolinate from L-kynurenine: step 2/3.</text>
</comment>
<dbReference type="GO" id="GO:0008483">
    <property type="term" value="F:transaminase activity"/>
    <property type="evidence" value="ECO:0007669"/>
    <property type="project" value="UniProtKB-KW"/>
</dbReference>
<dbReference type="InterPro" id="IPR000653">
    <property type="entry name" value="DegT/StrS_aminotransferase"/>
</dbReference>
<evidence type="ECO:0000256" key="2">
    <source>
        <dbReference type="ARBA" id="ARBA00022801"/>
    </source>
</evidence>
<accession>A0ABP4XL91</accession>
<dbReference type="NCBIfam" id="TIGR01814">
    <property type="entry name" value="kynureninase"/>
    <property type="match status" value="1"/>
</dbReference>
<dbReference type="PANTHER" id="PTHR14084:SF0">
    <property type="entry name" value="KYNURENINASE"/>
    <property type="match status" value="1"/>
</dbReference>
<evidence type="ECO:0000256" key="6">
    <source>
        <dbReference type="RuleBase" id="RU004508"/>
    </source>
</evidence>
<dbReference type="EMBL" id="BAAAPO010000010">
    <property type="protein sequence ID" value="GAA1783815.1"/>
    <property type="molecule type" value="Genomic_DNA"/>
</dbReference>
<dbReference type="SUPFAM" id="SSF53383">
    <property type="entry name" value="PLP-dependent transferases"/>
    <property type="match status" value="1"/>
</dbReference>
<keyword evidence="1 5" id="KW-0662">Pyridine nucleotide biosynthesis</keyword>
<dbReference type="Pfam" id="PF22580">
    <property type="entry name" value="KYNU_C"/>
    <property type="match status" value="1"/>
</dbReference>
<comment type="catalytic activity">
    <reaction evidence="5">
        <text>3-hydroxy-L-kynurenine + H2O = 3-hydroxyanthranilate + L-alanine + H(+)</text>
        <dbReference type="Rhea" id="RHEA:25143"/>
        <dbReference type="ChEBI" id="CHEBI:15377"/>
        <dbReference type="ChEBI" id="CHEBI:15378"/>
        <dbReference type="ChEBI" id="CHEBI:36559"/>
        <dbReference type="ChEBI" id="CHEBI:57972"/>
        <dbReference type="ChEBI" id="CHEBI:58125"/>
        <dbReference type="EC" id="3.7.1.3"/>
    </reaction>
</comment>
<comment type="caution">
    <text evidence="7">The sequence shown here is derived from an EMBL/GenBank/DDBJ whole genome shotgun (WGS) entry which is preliminary data.</text>
</comment>
<evidence type="ECO:0000313" key="8">
    <source>
        <dbReference type="Proteomes" id="UP001499938"/>
    </source>
</evidence>
<comment type="pathway">
    <text evidence="5">Amino-acid degradation; L-kynurenine degradation; L-alanine and anthranilate from L-kynurenine: step 1/1.</text>
</comment>
<keyword evidence="7" id="KW-0808">Transferase</keyword>
<comment type="similarity">
    <text evidence="5">Belongs to the kynureninase family.</text>
</comment>
<organism evidence="7 8">
    <name type="scientific">Nostocoides veronense</name>
    <dbReference type="NCBI Taxonomy" id="330836"/>
    <lineage>
        <taxon>Bacteria</taxon>
        <taxon>Bacillati</taxon>
        <taxon>Actinomycetota</taxon>
        <taxon>Actinomycetes</taxon>
        <taxon>Micrococcales</taxon>
        <taxon>Intrasporangiaceae</taxon>
        <taxon>Nostocoides</taxon>
    </lineage>
</organism>
<reference evidence="8" key="1">
    <citation type="journal article" date="2019" name="Int. J. Syst. Evol. Microbiol.">
        <title>The Global Catalogue of Microorganisms (GCM) 10K type strain sequencing project: providing services to taxonomists for standard genome sequencing and annotation.</title>
        <authorList>
            <consortium name="The Broad Institute Genomics Platform"/>
            <consortium name="The Broad Institute Genome Sequencing Center for Infectious Disease"/>
            <person name="Wu L."/>
            <person name="Ma J."/>
        </authorList>
    </citation>
    <scope>NUCLEOTIDE SEQUENCE [LARGE SCALE GENOMIC DNA]</scope>
    <source>
        <strain evidence="8">JCM 15592</strain>
    </source>
</reference>
<dbReference type="PIRSF" id="PIRSF038800">
    <property type="entry name" value="KYNU"/>
    <property type="match status" value="1"/>
</dbReference>
<comment type="catalytic activity">
    <reaction evidence="5">
        <text>L-kynurenine + H2O = anthranilate + L-alanine + H(+)</text>
        <dbReference type="Rhea" id="RHEA:16813"/>
        <dbReference type="ChEBI" id="CHEBI:15377"/>
        <dbReference type="ChEBI" id="CHEBI:15378"/>
        <dbReference type="ChEBI" id="CHEBI:16567"/>
        <dbReference type="ChEBI" id="CHEBI:57959"/>
        <dbReference type="ChEBI" id="CHEBI:57972"/>
        <dbReference type="EC" id="3.7.1.3"/>
    </reaction>
</comment>
<gene>
    <name evidence="7" type="ORF">GCM10009811_06440</name>
</gene>
<sequence length="406" mass="43388">MTERCSARALDAADPLAPFRGRFLDPGPSVVAYLDGNSLGRPLAETGAHLWSFVAREWGDRLIRAWDESWMDFPFRLGDRLGEVCLGAAAGQCVVADSTSVLIYKLLRAALAAAPERDEIVMSRGDFPTDRYLAEGVAAETGARIVWLEPSMDGGVSVESVAEVVGERTAVVLLSHIAYRSGFLADAPAITAAAHATGARVIWDLCHSVGAVPMSLDAWEVDYAVGCTYKYLNGGPGAPAFAYVAARHQDSFQQPLSGWMGAADPFAMTSPYAPAAGMRRLLTGTPPILAMQPLVEMVAMIAEAGIDAIRAKSVMLTERAIELSDELLAPFGVRLSSPRDAAQRGGHVTIDHPAFEEVTLQLWEQGVIPDFRPPDGIRLGLSPLSTSFAELDLGIEAIREALAARA</sequence>
<comment type="subunit">
    <text evidence="5">Homodimer.</text>
</comment>
<dbReference type="PANTHER" id="PTHR14084">
    <property type="entry name" value="KYNURENINASE"/>
    <property type="match status" value="1"/>
</dbReference>
<dbReference type="InterPro" id="IPR010111">
    <property type="entry name" value="Kynureninase"/>
</dbReference>
<evidence type="ECO:0000256" key="1">
    <source>
        <dbReference type="ARBA" id="ARBA00022642"/>
    </source>
</evidence>
<evidence type="ECO:0000256" key="3">
    <source>
        <dbReference type="ARBA" id="ARBA00022898"/>
    </source>
</evidence>
<keyword evidence="8" id="KW-1185">Reference proteome</keyword>
<comment type="function">
    <text evidence="5">Catalyzes the cleavage of L-kynurenine (L-Kyn) and L-3-hydroxykynurenine (L-3OHKyn) into anthranilic acid (AA) and 3-hydroxyanthranilic acid (3-OHAA), respectively.</text>
</comment>
<evidence type="ECO:0000313" key="7">
    <source>
        <dbReference type="EMBL" id="GAA1783815.1"/>
    </source>
</evidence>
<dbReference type="InterPro" id="IPR015421">
    <property type="entry name" value="PyrdxlP-dep_Trfase_major"/>
</dbReference>
<dbReference type="RefSeq" id="WP_344081219.1">
    <property type="nucleotide sequence ID" value="NZ_BAAAPO010000010.1"/>
</dbReference>
<dbReference type="InterPro" id="IPR015424">
    <property type="entry name" value="PyrdxlP-dep_Trfase"/>
</dbReference>
<dbReference type="InterPro" id="IPR015422">
    <property type="entry name" value="PyrdxlP-dep_Trfase_small"/>
</dbReference>
<evidence type="ECO:0000256" key="4">
    <source>
        <dbReference type="NCBIfam" id="TIGR01814"/>
    </source>
</evidence>
<dbReference type="Proteomes" id="UP001499938">
    <property type="component" value="Unassembled WGS sequence"/>
</dbReference>
<keyword evidence="3 5" id="KW-0663">Pyridoxal phosphate</keyword>
<keyword evidence="7" id="KW-0032">Aminotransferase</keyword>
<dbReference type="Gene3D" id="3.90.1150.10">
    <property type="entry name" value="Aspartate Aminotransferase, domain 1"/>
    <property type="match status" value="1"/>
</dbReference>
<proteinExistence type="inferred from homology"/>